<gene>
    <name evidence="2" type="ORF">DFR68_104409</name>
</gene>
<evidence type="ECO:0000256" key="1">
    <source>
        <dbReference type="SAM" id="Phobius"/>
    </source>
</evidence>
<proteinExistence type="predicted"/>
<keyword evidence="1" id="KW-0812">Transmembrane</keyword>
<reference evidence="2 3" key="1">
    <citation type="submission" date="2018-07" db="EMBL/GenBank/DDBJ databases">
        <title>Genomic Encyclopedia of Type Strains, Phase IV (KMG-IV): sequencing the most valuable type-strain genomes for metagenomic binning, comparative biology and taxonomic classification.</title>
        <authorList>
            <person name="Goeker M."/>
        </authorList>
    </citation>
    <scope>NUCLEOTIDE SEQUENCE [LARGE SCALE GENOMIC DNA]</scope>
    <source>
        <strain evidence="2 3">DSM 44952</strain>
    </source>
</reference>
<dbReference type="OrthoDB" id="4548588at2"/>
<dbReference type="STRING" id="1210089.GCA_001613165_01444"/>
<evidence type="ECO:0000313" key="3">
    <source>
        <dbReference type="Proteomes" id="UP000255355"/>
    </source>
</evidence>
<feature type="transmembrane region" description="Helical" evidence="1">
    <location>
        <begin position="62"/>
        <end position="83"/>
    </location>
</feature>
<dbReference type="Proteomes" id="UP000255355">
    <property type="component" value="Unassembled WGS sequence"/>
</dbReference>
<name>A0A370H7J3_9NOCA</name>
<organism evidence="2 3">
    <name type="scientific">Nocardia mexicana</name>
    <dbReference type="NCBI Taxonomy" id="279262"/>
    <lineage>
        <taxon>Bacteria</taxon>
        <taxon>Bacillati</taxon>
        <taxon>Actinomycetota</taxon>
        <taxon>Actinomycetes</taxon>
        <taxon>Mycobacteriales</taxon>
        <taxon>Nocardiaceae</taxon>
        <taxon>Nocardia</taxon>
    </lineage>
</organism>
<keyword evidence="1" id="KW-0472">Membrane</keyword>
<evidence type="ECO:0000313" key="2">
    <source>
        <dbReference type="EMBL" id="RDI51925.1"/>
    </source>
</evidence>
<protein>
    <submittedName>
        <fullName evidence="2">Uncharacterized protein</fullName>
    </submittedName>
</protein>
<feature type="transmembrane region" description="Helical" evidence="1">
    <location>
        <begin position="153"/>
        <end position="171"/>
    </location>
</feature>
<comment type="caution">
    <text evidence="2">The sequence shown here is derived from an EMBL/GenBank/DDBJ whole genome shotgun (WGS) entry which is preliminary data.</text>
</comment>
<dbReference type="EMBL" id="QQAZ01000004">
    <property type="protein sequence ID" value="RDI51925.1"/>
    <property type="molecule type" value="Genomic_DNA"/>
</dbReference>
<feature type="transmembrane region" description="Helical" evidence="1">
    <location>
        <begin position="89"/>
        <end position="112"/>
    </location>
</feature>
<keyword evidence="1" id="KW-1133">Transmembrane helix</keyword>
<dbReference type="AlphaFoldDB" id="A0A370H7J3"/>
<keyword evidence="3" id="KW-1185">Reference proteome</keyword>
<sequence>MNASVAAVELVAAAAFVGMPVVRHRYGAGAMAVAEGELVRQGVRATALRENGMRFDASGHEWWAPGGIAALLVVMAGLTLGGFEWMRPVNWVVLSVLFLANCVIVYSNLTAVKSVRAAFRRKNDPELASIDVPALIKAAESGFPAWTWTLQNIRNAVVFGGAILGLVVLAVA</sequence>
<accession>A0A370H7J3</accession>